<feature type="transmembrane region" description="Helical" evidence="2">
    <location>
        <begin position="6"/>
        <end position="24"/>
    </location>
</feature>
<keyword evidence="1" id="KW-0175">Coiled coil</keyword>
<feature type="coiled-coil region" evidence="1">
    <location>
        <begin position="30"/>
        <end position="92"/>
    </location>
</feature>
<dbReference type="AlphaFoldDB" id="A0AA88A3N9"/>
<keyword evidence="4" id="KW-1185">Reference proteome</keyword>
<evidence type="ECO:0000256" key="1">
    <source>
        <dbReference type="SAM" id="Coils"/>
    </source>
</evidence>
<comment type="caution">
    <text evidence="3">The sequence shown here is derived from an EMBL/GenBank/DDBJ whole genome shotgun (WGS) entry which is preliminary data.</text>
</comment>
<evidence type="ECO:0000256" key="2">
    <source>
        <dbReference type="SAM" id="Phobius"/>
    </source>
</evidence>
<dbReference type="EMBL" id="BTGU01000017">
    <property type="protein sequence ID" value="GMN43897.1"/>
    <property type="molecule type" value="Genomic_DNA"/>
</dbReference>
<reference evidence="3" key="1">
    <citation type="submission" date="2023-07" db="EMBL/GenBank/DDBJ databases">
        <title>draft genome sequence of fig (Ficus carica).</title>
        <authorList>
            <person name="Takahashi T."/>
            <person name="Nishimura K."/>
        </authorList>
    </citation>
    <scope>NUCLEOTIDE SEQUENCE</scope>
</reference>
<gene>
    <name evidence="3" type="ORF">TIFTF001_013093</name>
</gene>
<keyword evidence="2" id="KW-0812">Transmembrane</keyword>
<proteinExistence type="predicted"/>
<protein>
    <submittedName>
        <fullName evidence="3">Uncharacterized protein</fullName>
    </submittedName>
</protein>
<evidence type="ECO:0000313" key="4">
    <source>
        <dbReference type="Proteomes" id="UP001187192"/>
    </source>
</evidence>
<keyword evidence="2" id="KW-1133">Transmembrane helix</keyword>
<accession>A0AA88A3N9</accession>
<sequence>MNFGRVFFTLIGFSTSIFLLIPNVKTWHRQRITTEKLKMINEALEQAEERAERFQERHHQILDQICAYYLTHKELEEALADARAAMDQAVEFAANLRRMQLNLLSSFPYDHEVYDFYALDCAFDNVGNLRNNLV</sequence>
<name>A0AA88A3N9_FICCA</name>
<keyword evidence="2" id="KW-0472">Membrane</keyword>
<organism evidence="3 4">
    <name type="scientific">Ficus carica</name>
    <name type="common">Common fig</name>
    <dbReference type="NCBI Taxonomy" id="3494"/>
    <lineage>
        <taxon>Eukaryota</taxon>
        <taxon>Viridiplantae</taxon>
        <taxon>Streptophyta</taxon>
        <taxon>Embryophyta</taxon>
        <taxon>Tracheophyta</taxon>
        <taxon>Spermatophyta</taxon>
        <taxon>Magnoliopsida</taxon>
        <taxon>eudicotyledons</taxon>
        <taxon>Gunneridae</taxon>
        <taxon>Pentapetalae</taxon>
        <taxon>rosids</taxon>
        <taxon>fabids</taxon>
        <taxon>Rosales</taxon>
        <taxon>Moraceae</taxon>
        <taxon>Ficeae</taxon>
        <taxon>Ficus</taxon>
    </lineage>
</organism>
<evidence type="ECO:0000313" key="3">
    <source>
        <dbReference type="EMBL" id="GMN43897.1"/>
    </source>
</evidence>
<dbReference type="Proteomes" id="UP001187192">
    <property type="component" value="Unassembled WGS sequence"/>
</dbReference>